<gene>
    <name evidence="8" type="ORF">CCMP2556_LOCUS44264</name>
</gene>
<keyword evidence="3 5" id="KW-0808">Transferase</keyword>
<keyword evidence="4 5" id="KW-0949">S-adenosyl-L-methionine</keyword>
<dbReference type="InterPro" id="IPR050390">
    <property type="entry name" value="C5-Methyltransferase"/>
</dbReference>
<evidence type="ECO:0000256" key="4">
    <source>
        <dbReference type="ARBA" id="ARBA00022691"/>
    </source>
</evidence>
<reference evidence="8 9" key="1">
    <citation type="submission" date="2024-02" db="EMBL/GenBank/DDBJ databases">
        <authorList>
            <person name="Chen Y."/>
            <person name="Shah S."/>
            <person name="Dougan E. K."/>
            <person name="Thang M."/>
            <person name="Chan C."/>
        </authorList>
    </citation>
    <scope>NUCLEOTIDE SEQUENCE [LARGE SCALE GENOMIC DNA]</scope>
</reference>
<evidence type="ECO:0000256" key="7">
    <source>
        <dbReference type="SAM" id="MobiDB-lite"/>
    </source>
</evidence>
<evidence type="ECO:0000313" key="8">
    <source>
        <dbReference type="EMBL" id="CAK9092450.1"/>
    </source>
</evidence>
<dbReference type="PANTHER" id="PTHR10629">
    <property type="entry name" value="CYTOSINE-SPECIFIC METHYLTRANSFERASE"/>
    <property type="match status" value="1"/>
</dbReference>
<accession>A0ABP0QX56</accession>
<evidence type="ECO:0000256" key="3">
    <source>
        <dbReference type="ARBA" id="ARBA00022679"/>
    </source>
</evidence>
<evidence type="ECO:0000256" key="6">
    <source>
        <dbReference type="RuleBase" id="RU000416"/>
    </source>
</evidence>
<dbReference type="PROSITE" id="PS51679">
    <property type="entry name" value="SAM_MT_C5"/>
    <property type="match status" value="1"/>
</dbReference>
<comment type="caution">
    <text evidence="8">The sequence shown here is derived from an EMBL/GenBank/DDBJ whole genome shotgun (WGS) entry which is preliminary data.</text>
</comment>
<protein>
    <recommendedName>
        <fullName evidence="1">DNA (cytosine-5-)-methyltransferase</fullName>
        <ecNumber evidence="1">2.1.1.37</ecNumber>
    </recommendedName>
</protein>
<dbReference type="PRINTS" id="PR00105">
    <property type="entry name" value="C5METTRFRASE"/>
</dbReference>
<proteinExistence type="inferred from homology"/>
<organism evidence="8 9">
    <name type="scientific">Durusdinium trenchii</name>
    <dbReference type="NCBI Taxonomy" id="1381693"/>
    <lineage>
        <taxon>Eukaryota</taxon>
        <taxon>Sar</taxon>
        <taxon>Alveolata</taxon>
        <taxon>Dinophyceae</taxon>
        <taxon>Suessiales</taxon>
        <taxon>Symbiodiniaceae</taxon>
        <taxon>Durusdinium</taxon>
    </lineage>
</organism>
<dbReference type="EC" id="2.1.1.37" evidence="1"/>
<feature type="active site" evidence="5">
    <location>
        <position position="80"/>
    </location>
</feature>
<dbReference type="Proteomes" id="UP001642484">
    <property type="component" value="Unassembled WGS sequence"/>
</dbReference>
<dbReference type="InterPro" id="IPR001525">
    <property type="entry name" value="C5_MeTfrase"/>
</dbReference>
<keyword evidence="2 5" id="KW-0489">Methyltransferase</keyword>
<evidence type="ECO:0000313" key="9">
    <source>
        <dbReference type="Proteomes" id="UP001642484"/>
    </source>
</evidence>
<keyword evidence="9" id="KW-1185">Reference proteome</keyword>
<feature type="region of interest" description="Disordered" evidence="7">
    <location>
        <begin position="355"/>
        <end position="386"/>
    </location>
</feature>
<evidence type="ECO:0000256" key="5">
    <source>
        <dbReference type="PROSITE-ProRule" id="PRU01016"/>
    </source>
</evidence>
<sequence length="386" mass="43712">MVPLQRPLRIGTDCSGMETPIMVLKHLKVAHVHVFSSDIDKNVKKQIEQNWGPEVFYDDLMARDNDAAPPCDLYIAGFPCQSFSSAGKQRGFKDKRGEVFFGCAEYIEAQKPRAFILENVRAILTNDRGRTWATVMRTLNNIDDGAYHVEYKILDTQEHAVPQSRRRVYIIGILKTALPAKFLSFPWPESLPLLSVEPLLEPVTKKPTMKDLPHKNYKTGYNNAREVLKDLQKNKQDPFQNTFLIDIDASERFRNKMKDRVMCMTKSRPSGYWISSRGRRMTITEMLKCQGMDPGSFEQVVPDKVLGAQIGNAMSQNVLERLFINLLPLAGLVPRKTVLEDRWALRAADPDWPRSSAEVKATTGCKAAKRKASVSQGVAKKRRTAA</sequence>
<evidence type="ECO:0000256" key="1">
    <source>
        <dbReference type="ARBA" id="ARBA00011975"/>
    </source>
</evidence>
<name>A0ABP0QX56_9DINO</name>
<dbReference type="Gene3D" id="3.90.120.10">
    <property type="entry name" value="DNA Methylase, subunit A, domain 2"/>
    <property type="match status" value="1"/>
</dbReference>
<dbReference type="PANTHER" id="PTHR10629:SF52">
    <property type="entry name" value="DNA (CYTOSINE-5)-METHYLTRANSFERASE 1"/>
    <property type="match status" value="1"/>
</dbReference>
<dbReference type="InterPro" id="IPR029063">
    <property type="entry name" value="SAM-dependent_MTases_sf"/>
</dbReference>
<dbReference type="Pfam" id="PF00145">
    <property type="entry name" value="DNA_methylase"/>
    <property type="match status" value="1"/>
</dbReference>
<comment type="similarity">
    <text evidence="5 6">Belongs to the class I-like SAM-binding methyltransferase superfamily. C5-methyltransferase family.</text>
</comment>
<dbReference type="NCBIfam" id="TIGR00675">
    <property type="entry name" value="dcm"/>
    <property type="match status" value="1"/>
</dbReference>
<evidence type="ECO:0000256" key="2">
    <source>
        <dbReference type="ARBA" id="ARBA00022603"/>
    </source>
</evidence>
<dbReference type="SUPFAM" id="SSF53335">
    <property type="entry name" value="S-adenosyl-L-methionine-dependent methyltransferases"/>
    <property type="match status" value="1"/>
</dbReference>
<dbReference type="EMBL" id="CAXAMN010025073">
    <property type="protein sequence ID" value="CAK9092450.1"/>
    <property type="molecule type" value="Genomic_DNA"/>
</dbReference>
<dbReference type="Gene3D" id="3.40.50.150">
    <property type="entry name" value="Vaccinia Virus protein VP39"/>
    <property type="match status" value="1"/>
</dbReference>